<accession>A0ABX9N776</accession>
<proteinExistence type="predicted"/>
<dbReference type="RefSeq" id="WP_119372921.1">
    <property type="nucleotide sequence ID" value="NZ_CP040792.1"/>
</dbReference>
<evidence type="ECO:0000256" key="1">
    <source>
        <dbReference type="SAM" id="Phobius"/>
    </source>
</evidence>
<feature type="transmembrane region" description="Helical" evidence="1">
    <location>
        <begin position="242"/>
        <end position="260"/>
    </location>
</feature>
<comment type="caution">
    <text evidence="2">The sequence shown here is derived from an EMBL/GenBank/DDBJ whole genome shotgun (WGS) entry which is preliminary data.</text>
</comment>
<keyword evidence="1" id="KW-0812">Transmembrane</keyword>
<reference evidence="2 3" key="1">
    <citation type="submission" date="2018-08" db="EMBL/GenBank/DDBJ databases">
        <title>Genome Sequence of Clavibacter michiganensis Subspecies type strains, and the Atypical Peach-Colored Strains Isolated from Tomato.</title>
        <authorList>
            <person name="Osdaghi E."/>
            <person name="Portier P."/>
            <person name="Briand M."/>
            <person name="Jacques M.-A."/>
        </authorList>
    </citation>
    <scope>NUCLEOTIDE SEQUENCE [LARGE SCALE GENOMIC DNA]</scope>
    <source>
        <strain evidence="2 3">CFBP 8216</strain>
    </source>
</reference>
<evidence type="ECO:0000313" key="2">
    <source>
        <dbReference type="EMBL" id="RII92451.1"/>
    </source>
</evidence>
<feature type="transmembrane region" description="Helical" evidence="1">
    <location>
        <begin position="201"/>
        <end position="221"/>
    </location>
</feature>
<dbReference type="Proteomes" id="UP000265355">
    <property type="component" value="Unassembled WGS sequence"/>
</dbReference>
<name>A0ABX9N776_9MICO</name>
<keyword evidence="3" id="KW-1185">Reference proteome</keyword>
<keyword evidence="1" id="KW-1133">Transmembrane helix</keyword>
<feature type="transmembrane region" description="Helical" evidence="1">
    <location>
        <begin position="169"/>
        <end position="189"/>
    </location>
</feature>
<sequence length="272" mass="29968">MPDDPDSATRAHQLWEEGLRSEILTLLKQRVREVPTDRACRLVLAELYRELIAPDQAGRWGIAFPAWTTDVERDRLARMIAHSGIADDEIPAFLALPPADPSEPGSEPELPDEAAALLPEIERYRAHFADPARMTRWERKAARQAAEQAERAAMWPSGAMEVVGMATDFSWWIVGAVFALGAGLVWLAALFDQPVTALARWTGTATLGTMAAACAARAFVMRADERFRRRREPDSDPVDVDVSPWIIGAIMLGLIVYGLVSANLRTGGPLPF</sequence>
<dbReference type="EMBL" id="QWEE01000085">
    <property type="protein sequence ID" value="RII92451.1"/>
    <property type="molecule type" value="Genomic_DNA"/>
</dbReference>
<organism evidence="2 3">
    <name type="scientific">Clavibacter californiensis</name>
    <dbReference type="NCBI Taxonomy" id="1401995"/>
    <lineage>
        <taxon>Bacteria</taxon>
        <taxon>Bacillati</taxon>
        <taxon>Actinomycetota</taxon>
        <taxon>Actinomycetes</taxon>
        <taxon>Micrococcales</taxon>
        <taxon>Microbacteriaceae</taxon>
        <taxon>Clavibacter</taxon>
    </lineage>
</organism>
<keyword evidence="1" id="KW-0472">Membrane</keyword>
<gene>
    <name evidence="2" type="ORF">DZF98_06955</name>
</gene>
<evidence type="ECO:0000313" key="3">
    <source>
        <dbReference type="Proteomes" id="UP000265355"/>
    </source>
</evidence>
<protein>
    <submittedName>
        <fullName evidence="2">Tetratricopeptide repeat protein</fullName>
    </submittedName>
</protein>